<dbReference type="PROSITE" id="PS50222">
    <property type="entry name" value="EF_HAND_2"/>
    <property type="match status" value="3"/>
</dbReference>
<keyword evidence="3" id="KW-1133">Transmembrane helix</keyword>
<feature type="transmembrane region" description="Helical" evidence="3">
    <location>
        <begin position="326"/>
        <end position="342"/>
    </location>
</feature>
<keyword evidence="1" id="KW-0677">Repeat</keyword>
<dbReference type="SMART" id="SM00054">
    <property type="entry name" value="EFh"/>
    <property type="match status" value="3"/>
</dbReference>
<sequence length="723" mass="82502">MMRIRRKKRRQPVMAIFPHGEAAGPSSSSIMSVRRGSDLLAGKRRPSICDQFTPDNLTKLEKLFELCDYNEDKKISPGEVELLLELVGLRKKAINMISEQSAKPRASYMLLLGGIDFDEFIQQYGLLILELAQYPQPDFLSRSKSLRTGFKKCDTDNDCVISRIELEIALQKLGHFISDDDLRQLMKLLDRNGNGTIEWSEYLHAAWNNTLRQTGYLTIDSFNDLPSTIVGPAELMQEGQMSGPPPPDESMKVMGTDGKSRMELIGTRFLVRVSMNYLRRIKRKPMRSTVIQPGGRKAINMAGPDGPRTGFPDDVRRQMKIIEARAIIFGALLGIALGLISIELEQHLPHTELLYLYVSLVNTGLSVVEVMGMYMTAVTSAFHITVCTNLVLYPQDAEREFLTRSIARAAFQVGPRKDKVFGIDPLRGSRYGFFMWLIKFSTRRYVLRFMIRFIVGRVLWRVVTKSALPWGVIPLNALMNGWTLRQVMRNCRVSIIGPPCAISILDRFMEGEDEACAPFQRVDYMRVIGCVMVCKRAAPPNLEIVINHMRDKWMHDGLWPRVDGCVCLIAPHMTCRLHPLDDIDRLLVSLKLYTRHNHHALADMVQRHTTNMVFLLIIALVIDGNLDWAERNFYVRACHAAHVQNKWQAILRLKDDFVAGKGIDVRQIYELIEVIQRSPSQRRLSAMRPVAQPSDDEINDLRNVPLHERLRFMANRLANMLSI</sequence>
<evidence type="ECO:0000256" key="2">
    <source>
        <dbReference type="ARBA" id="ARBA00022837"/>
    </source>
</evidence>
<keyword evidence="2" id="KW-0106">Calcium</keyword>
<name>A0AAV2Z9Z9_9STRA</name>
<evidence type="ECO:0000256" key="1">
    <source>
        <dbReference type="ARBA" id="ARBA00022737"/>
    </source>
</evidence>
<dbReference type="SUPFAM" id="SSF47473">
    <property type="entry name" value="EF-hand"/>
    <property type="match status" value="1"/>
</dbReference>
<dbReference type="InterPro" id="IPR018247">
    <property type="entry name" value="EF_Hand_1_Ca_BS"/>
</dbReference>
<dbReference type="GO" id="GO:0005509">
    <property type="term" value="F:calcium ion binding"/>
    <property type="evidence" value="ECO:0007669"/>
    <property type="project" value="InterPro"/>
</dbReference>
<dbReference type="InterPro" id="IPR050145">
    <property type="entry name" value="Centrin_CML-like"/>
</dbReference>
<keyword evidence="6" id="KW-1185">Reference proteome</keyword>
<dbReference type="InterPro" id="IPR011992">
    <property type="entry name" value="EF-hand-dom_pair"/>
</dbReference>
<dbReference type="CDD" id="cd00051">
    <property type="entry name" value="EFh"/>
    <property type="match status" value="1"/>
</dbReference>
<dbReference type="NCBIfam" id="NF047767">
    <property type="entry name" value="LBF_2804_fam"/>
    <property type="match status" value="1"/>
</dbReference>
<evidence type="ECO:0000313" key="5">
    <source>
        <dbReference type="EMBL" id="DBA02695.1"/>
    </source>
</evidence>
<reference evidence="5" key="1">
    <citation type="submission" date="2022-11" db="EMBL/GenBank/DDBJ databases">
        <authorList>
            <person name="Morgan W.R."/>
            <person name="Tartar A."/>
        </authorList>
    </citation>
    <scope>NUCLEOTIDE SEQUENCE</scope>
    <source>
        <strain evidence="5">ARSEF 373</strain>
    </source>
</reference>
<proteinExistence type="predicted"/>
<organism evidence="5 6">
    <name type="scientific">Lagenidium giganteum</name>
    <dbReference type="NCBI Taxonomy" id="4803"/>
    <lineage>
        <taxon>Eukaryota</taxon>
        <taxon>Sar</taxon>
        <taxon>Stramenopiles</taxon>
        <taxon>Oomycota</taxon>
        <taxon>Peronosporomycetes</taxon>
        <taxon>Pythiales</taxon>
        <taxon>Pythiaceae</taxon>
    </lineage>
</organism>
<dbReference type="Proteomes" id="UP001146120">
    <property type="component" value="Unassembled WGS sequence"/>
</dbReference>
<feature type="domain" description="EF-hand" evidence="4">
    <location>
        <begin position="55"/>
        <end position="90"/>
    </location>
</feature>
<keyword evidence="3" id="KW-0472">Membrane</keyword>
<dbReference type="PANTHER" id="PTHR23050">
    <property type="entry name" value="CALCIUM BINDING PROTEIN"/>
    <property type="match status" value="1"/>
</dbReference>
<dbReference type="Gene3D" id="1.10.238.10">
    <property type="entry name" value="EF-hand"/>
    <property type="match status" value="2"/>
</dbReference>
<dbReference type="AlphaFoldDB" id="A0AAV2Z9Z9"/>
<dbReference type="InterPro" id="IPR002048">
    <property type="entry name" value="EF_hand_dom"/>
</dbReference>
<feature type="domain" description="EF-hand" evidence="4">
    <location>
        <begin position="177"/>
        <end position="212"/>
    </location>
</feature>
<evidence type="ECO:0000256" key="3">
    <source>
        <dbReference type="SAM" id="Phobius"/>
    </source>
</evidence>
<reference evidence="5" key="2">
    <citation type="journal article" date="2023" name="Microbiol Resour">
        <title>Decontamination and Annotation of the Draft Genome Sequence of the Oomycete Lagenidium giganteum ARSEF 373.</title>
        <authorList>
            <person name="Morgan W.R."/>
            <person name="Tartar A."/>
        </authorList>
    </citation>
    <scope>NUCLEOTIDE SEQUENCE</scope>
    <source>
        <strain evidence="5">ARSEF 373</strain>
    </source>
</reference>
<dbReference type="EMBL" id="DAKRPA010000028">
    <property type="protein sequence ID" value="DBA02695.1"/>
    <property type="molecule type" value="Genomic_DNA"/>
</dbReference>
<dbReference type="PROSITE" id="PS00018">
    <property type="entry name" value="EF_HAND_1"/>
    <property type="match status" value="2"/>
</dbReference>
<comment type="caution">
    <text evidence="5">The sequence shown here is derived from an EMBL/GenBank/DDBJ whole genome shotgun (WGS) entry which is preliminary data.</text>
</comment>
<accession>A0AAV2Z9Z9</accession>
<protein>
    <recommendedName>
        <fullName evidence="4">EF-hand domain-containing protein</fullName>
    </recommendedName>
</protein>
<dbReference type="Pfam" id="PF13499">
    <property type="entry name" value="EF-hand_7"/>
    <property type="match status" value="1"/>
</dbReference>
<gene>
    <name evidence="5" type="ORF">N0F65_010520</name>
</gene>
<feature type="domain" description="EF-hand" evidence="4">
    <location>
        <begin position="141"/>
        <end position="176"/>
    </location>
</feature>
<evidence type="ECO:0000313" key="6">
    <source>
        <dbReference type="Proteomes" id="UP001146120"/>
    </source>
</evidence>
<keyword evidence="3" id="KW-0812">Transmembrane</keyword>
<evidence type="ECO:0000259" key="4">
    <source>
        <dbReference type="PROSITE" id="PS50222"/>
    </source>
</evidence>